<evidence type="ECO:0000313" key="4">
    <source>
        <dbReference type="Proteomes" id="UP000294547"/>
    </source>
</evidence>
<dbReference type="InterPro" id="IPR000572">
    <property type="entry name" value="OxRdtase_Mopterin-bd_dom"/>
</dbReference>
<dbReference type="AlphaFoldDB" id="A0A4R6RF35"/>
<protein>
    <recommendedName>
        <fullName evidence="2">Oxidoreductase molybdopterin-binding domain-containing protein</fullName>
    </recommendedName>
</protein>
<evidence type="ECO:0000256" key="1">
    <source>
        <dbReference type="SAM" id="SignalP"/>
    </source>
</evidence>
<dbReference type="Proteomes" id="UP000294547">
    <property type="component" value="Unassembled WGS sequence"/>
</dbReference>
<reference evidence="3 4" key="1">
    <citation type="submission" date="2019-03" db="EMBL/GenBank/DDBJ databases">
        <title>Genomic Encyclopedia of Type Strains, Phase IV (KMG-IV): sequencing the most valuable type-strain genomes for metagenomic binning, comparative biology and taxonomic classification.</title>
        <authorList>
            <person name="Goeker M."/>
        </authorList>
    </citation>
    <scope>NUCLEOTIDE SEQUENCE [LARGE SCALE GENOMIC DNA]</scope>
    <source>
        <strain evidence="3 4">DSM 102969</strain>
    </source>
</reference>
<feature type="signal peptide" evidence="1">
    <location>
        <begin position="1"/>
        <end position="21"/>
    </location>
</feature>
<gene>
    <name evidence="3" type="ORF">EDD54_2882</name>
</gene>
<evidence type="ECO:0000259" key="2">
    <source>
        <dbReference type="Pfam" id="PF00174"/>
    </source>
</evidence>
<feature type="chain" id="PRO_5020879497" description="Oxidoreductase molybdopterin-binding domain-containing protein" evidence="1">
    <location>
        <begin position="22"/>
        <end position="165"/>
    </location>
</feature>
<sequence>MRIAVAAFLAAFALSAGGALALDAPKGPVVLTVTGAITETNAPGAAEFDMAMLAALAQKTTVTATPWTTGEVSFAGPLGSALLDAVGATGATLKVTALNDYSAEVPAADLREHPVILATTMDGKPMSVREKGPLFLIYPFDAEPDLYNETYFNRSVWQIARIEVR</sequence>
<keyword evidence="4" id="KW-1185">Reference proteome</keyword>
<dbReference type="OrthoDB" id="9798763at2"/>
<feature type="domain" description="Oxidoreductase molybdopterin-binding" evidence="2">
    <location>
        <begin position="61"/>
        <end position="139"/>
    </location>
</feature>
<proteinExistence type="predicted"/>
<dbReference type="EMBL" id="SNXY01000008">
    <property type="protein sequence ID" value="TDP84276.1"/>
    <property type="molecule type" value="Genomic_DNA"/>
</dbReference>
<comment type="caution">
    <text evidence="3">The sequence shown here is derived from an EMBL/GenBank/DDBJ whole genome shotgun (WGS) entry which is preliminary data.</text>
</comment>
<name>A0A4R6RF35_9HYPH</name>
<dbReference type="RefSeq" id="WP_126540285.1">
    <property type="nucleotide sequence ID" value="NZ_BSPM01000002.1"/>
</dbReference>
<dbReference type="Gene3D" id="3.90.420.10">
    <property type="entry name" value="Oxidoreductase, molybdopterin-binding domain"/>
    <property type="match status" value="1"/>
</dbReference>
<organism evidence="3 4">
    <name type="scientific">Oharaeibacter diazotrophicus</name>
    <dbReference type="NCBI Taxonomy" id="1920512"/>
    <lineage>
        <taxon>Bacteria</taxon>
        <taxon>Pseudomonadati</taxon>
        <taxon>Pseudomonadota</taxon>
        <taxon>Alphaproteobacteria</taxon>
        <taxon>Hyphomicrobiales</taxon>
        <taxon>Pleomorphomonadaceae</taxon>
        <taxon>Oharaeibacter</taxon>
    </lineage>
</organism>
<dbReference type="SUPFAM" id="SSF56524">
    <property type="entry name" value="Oxidoreductase molybdopterin-binding domain"/>
    <property type="match status" value="1"/>
</dbReference>
<keyword evidence="1" id="KW-0732">Signal</keyword>
<dbReference type="InterPro" id="IPR036374">
    <property type="entry name" value="OxRdtase_Mopterin-bd_sf"/>
</dbReference>
<accession>A0A4R6RF35</accession>
<dbReference type="Pfam" id="PF00174">
    <property type="entry name" value="Oxidored_molyb"/>
    <property type="match status" value="1"/>
</dbReference>
<evidence type="ECO:0000313" key="3">
    <source>
        <dbReference type="EMBL" id="TDP84276.1"/>
    </source>
</evidence>